<protein>
    <submittedName>
        <fullName evidence="1">Alpha-amylase</fullName>
    </submittedName>
</protein>
<reference evidence="1 2" key="1">
    <citation type="submission" date="2017-12" db="EMBL/GenBank/DDBJ databases">
        <title>Genomes of bacteria within cyanobacterial aggregates.</title>
        <authorList>
            <person name="Cai H."/>
        </authorList>
    </citation>
    <scope>NUCLEOTIDE SEQUENCE [LARGE SCALE GENOMIC DNA]</scope>
    <source>
        <strain evidence="1 2">TH16</strain>
        <plasmid evidence="1 2">unnamed1</plasmid>
    </source>
</reference>
<dbReference type="AlphaFoldDB" id="A0A2K9NK83"/>
<dbReference type="SUPFAM" id="SSF51445">
    <property type="entry name" value="(Trans)glycosidases"/>
    <property type="match status" value="1"/>
</dbReference>
<proteinExistence type="predicted"/>
<dbReference type="InterPro" id="IPR013780">
    <property type="entry name" value="Glyco_hydro_b"/>
</dbReference>
<geneLocation type="plasmid" evidence="1 2">
    <name>unnamed1</name>
</geneLocation>
<evidence type="ECO:0000313" key="1">
    <source>
        <dbReference type="EMBL" id="AUN33036.1"/>
    </source>
</evidence>
<dbReference type="Gene3D" id="2.60.40.1180">
    <property type="entry name" value="Golgi alpha-mannosidase II"/>
    <property type="match status" value="1"/>
</dbReference>
<keyword evidence="1" id="KW-0614">Plasmid</keyword>
<dbReference type="GO" id="GO:0005975">
    <property type="term" value="P:carbohydrate metabolic process"/>
    <property type="evidence" value="ECO:0007669"/>
    <property type="project" value="InterPro"/>
</dbReference>
<accession>A0A2K9NK83</accession>
<organism evidence="1 2">
    <name type="scientific">Niveispirillum cyanobacteriorum</name>
    <dbReference type="NCBI Taxonomy" id="1612173"/>
    <lineage>
        <taxon>Bacteria</taxon>
        <taxon>Pseudomonadati</taxon>
        <taxon>Pseudomonadota</taxon>
        <taxon>Alphaproteobacteria</taxon>
        <taxon>Rhodospirillales</taxon>
        <taxon>Azospirillaceae</taxon>
        <taxon>Niveispirillum</taxon>
    </lineage>
</organism>
<dbReference type="Proteomes" id="UP000234752">
    <property type="component" value="Plasmid unnamed1"/>
</dbReference>
<dbReference type="CDD" id="cd11339">
    <property type="entry name" value="AmyAc_bac_CMD_like_2"/>
    <property type="match status" value="1"/>
</dbReference>
<dbReference type="SMART" id="SM00642">
    <property type="entry name" value="Aamy"/>
    <property type="match status" value="1"/>
</dbReference>
<dbReference type="EMBL" id="CP025613">
    <property type="protein sequence ID" value="AUN33036.1"/>
    <property type="molecule type" value="Genomic_DNA"/>
</dbReference>
<sequence length="603" mass="65773">MSRLLTTAATLLALAAPALAESPAPYRDRPFADDVVYFVVTDRMANGDASNDKGGLTGGPEQTGYDPTDIGMFHGGDFQGLAQKLDYIQGLGVTAIWVTPPVVNKVVHKYDGGLSAGYHGYWGLDFLNVDPHLGGNAAFKAFVDAAHARNIKVIMDIVVNHTGDVIQYRECDGSSMSKPCPYRSKGDYPTTRRASDGAAINTGFKGDGAAHQTVPNYATLTDINYAYTPYVPAAEAGVKNPAWMNDPRHYHNRGDSNFSGEDSIFGDFSRLDDLYTEQPAVVDGLIEIYKHWIREYGIDGYRLDTAKHVNPEFWHRFVPEITAFAKAQGIPNFIIFGEVANEKPADLAAYTGILGLPSVLDFGVAVAARDTLGMGADLDLWDGLFRADRLYPKGDETAHQLATFISNHDQGRLAFKIRKANPKMKAEELQARVVLGHALMFFSRGVPTLYYGDEQGFVGLGDDKASRQPMFASPSKQFNTEERLGTIGPRTGDAFQPGHSLYRAFASMATIRQAHPGLRQGRTVMRYFERKGPGLLAFSRIDDARGEQFLIVANTDTKPRSLTLDTEGPGTTWTSLHGTCAAGQGTAYSVTVPALDYIVCRKG</sequence>
<dbReference type="OrthoDB" id="9805159at2"/>
<dbReference type="SUPFAM" id="SSF51011">
    <property type="entry name" value="Glycosyl hydrolase domain"/>
    <property type="match status" value="1"/>
</dbReference>
<keyword evidence="2" id="KW-1185">Reference proteome</keyword>
<dbReference type="KEGG" id="ncb:C0V82_21740"/>
<dbReference type="Pfam" id="PF00128">
    <property type="entry name" value="Alpha-amylase"/>
    <property type="match status" value="1"/>
</dbReference>
<dbReference type="PANTHER" id="PTHR10357">
    <property type="entry name" value="ALPHA-AMYLASE FAMILY MEMBER"/>
    <property type="match status" value="1"/>
</dbReference>
<dbReference type="RefSeq" id="WP_102114560.1">
    <property type="nucleotide sequence ID" value="NZ_BMGN01000001.1"/>
</dbReference>
<dbReference type="InterPro" id="IPR017853">
    <property type="entry name" value="GH"/>
</dbReference>
<name>A0A2K9NK83_9PROT</name>
<dbReference type="InterPro" id="IPR006047">
    <property type="entry name" value="GH13_cat_dom"/>
</dbReference>
<evidence type="ECO:0000313" key="2">
    <source>
        <dbReference type="Proteomes" id="UP000234752"/>
    </source>
</evidence>
<dbReference type="Gene3D" id="3.20.20.80">
    <property type="entry name" value="Glycosidases"/>
    <property type="match status" value="2"/>
</dbReference>
<dbReference type="PANTHER" id="PTHR10357:SF209">
    <property type="entry name" value="PERIPLASMIC ALPHA-AMYLASE"/>
    <property type="match status" value="1"/>
</dbReference>
<gene>
    <name evidence="1" type="ORF">C0V82_21740</name>
</gene>